<accession>A0ABD3Q298</accession>
<reference evidence="3 4" key="1">
    <citation type="submission" date="2024-10" db="EMBL/GenBank/DDBJ databases">
        <title>Updated reference genomes for cyclostephanoid diatoms.</title>
        <authorList>
            <person name="Roberts W.R."/>
            <person name="Alverson A.J."/>
        </authorList>
    </citation>
    <scope>NUCLEOTIDE SEQUENCE [LARGE SCALE GENOMIC DNA]</scope>
    <source>
        <strain evidence="3 4">AJA010-31</strain>
    </source>
</reference>
<feature type="region of interest" description="Disordered" evidence="2">
    <location>
        <begin position="220"/>
        <end position="286"/>
    </location>
</feature>
<feature type="compositionally biased region" description="Polar residues" evidence="2">
    <location>
        <begin position="22"/>
        <end position="34"/>
    </location>
</feature>
<feature type="region of interest" description="Disordered" evidence="2">
    <location>
        <begin position="13"/>
        <end position="37"/>
    </location>
</feature>
<feature type="coiled-coil region" evidence="1">
    <location>
        <begin position="332"/>
        <end position="409"/>
    </location>
</feature>
<feature type="region of interest" description="Disordered" evidence="2">
    <location>
        <begin position="455"/>
        <end position="503"/>
    </location>
</feature>
<feature type="compositionally biased region" description="Basic and acidic residues" evidence="2">
    <location>
        <begin position="227"/>
        <end position="244"/>
    </location>
</feature>
<feature type="compositionally biased region" description="Basic and acidic residues" evidence="2">
    <location>
        <begin position="485"/>
        <end position="496"/>
    </location>
</feature>
<feature type="compositionally biased region" description="Low complexity" evidence="2">
    <location>
        <begin position="172"/>
        <end position="184"/>
    </location>
</feature>
<evidence type="ECO:0000313" key="4">
    <source>
        <dbReference type="Proteomes" id="UP001530400"/>
    </source>
</evidence>
<feature type="region of interest" description="Disordered" evidence="2">
    <location>
        <begin position="530"/>
        <end position="551"/>
    </location>
</feature>
<proteinExistence type="predicted"/>
<sequence>MFKFTSFRSTFTSNTNNETGSKRCSTSSIETTGRLTDPSIQIDDPLLIRLNHQRQLHEEKSSRKSSCDAEVFVGWDSAEKDPFDLGSTSSEDDEGYDEEVASFNIRTKSQEYDGKANFIGWGEDNNSDMDETKSEELLVRELSIRGGLSETSDHPLNLRLRQHQNASEIDHSSLSCGSSKLRSSPESIDEDSSFVFDESTHGKASTALSLVNDSSKKSVSQVFRCTTKGDEGSKSPLPRRDNMKMFRRSTTTGSHHSSKSQTFRRPSNDSECDSRSSQNRSMGIRRRQSFSNLLSASLRNIGADMAASLKPLLPDIELQSQPSVQISLNIDKEEKEEECPRLQQLKEQSTEELHNELVRIQVQSKSNLESSWSHAERIRKDNDELDEKITRLKAKLEKAKAAVSIQERRNSPSQESCAASVSEVQPKLAARNFSSAARNTLFNFNDSDALNIRTRSSLDERKEKTKPKDRRQTIMGDFSSFPKSKGSDVSKARSDGWDNMSCASGSRSAVEMAIDDFSISERNKLSTSINRTLSRDESDHKSHASAPDDGLSDIRSAFDSLHSSMNASQINENTIFEAEGVKLKLADVQELLSTTTDSVAQVEAALSKQCSDLKTCYDTMKKSGEQVKKLRELESSTLHDMADFNSCFRAIDGKLQTIEAIAYDIKHSLEESTALISFNDVQLNNKQLVQAKKMVAGDSCLALEILNNGYAFHHYQDCRQKIVGNIHRMDFLQADLWNHLVRIRLLMEQVEDEEGTQTTESSMASERRVLERVFIEAILPHIQLAHLTKSNLFVAIQENVKLLKWWNHVVNGMECFKSCRDIAACVDFVSREATLSLEKDIRLLRRIIEVTSGYLMDIESDVKKECTSLRSKIERAGLSFNNSSNNDMFLANNKLGAKHKSLFQSHNAQHISKNKLLEKKRVVSEKDKLLKHHAAQLESLHSRSNDELTAQLEMLDKMQSQLQMFSNKMIEQDSLLSSLTNTHEKKVIRVLRLQKVAGEDYFMNNNAL</sequence>
<evidence type="ECO:0000313" key="3">
    <source>
        <dbReference type="EMBL" id="KAL3794443.1"/>
    </source>
</evidence>
<keyword evidence="4" id="KW-1185">Reference proteome</keyword>
<feature type="region of interest" description="Disordered" evidence="2">
    <location>
        <begin position="166"/>
        <end position="187"/>
    </location>
</feature>
<comment type="caution">
    <text evidence="3">The sequence shown here is derived from an EMBL/GenBank/DDBJ whole genome shotgun (WGS) entry which is preliminary data.</text>
</comment>
<evidence type="ECO:0000256" key="1">
    <source>
        <dbReference type="SAM" id="Coils"/>
    </source>
</evidence>
<dbReference type="Proteomes" id="UP001530400">
    <property type="component" value="Unassembled WGS sequence"/>
</dbReference>
<feature type="compositionally biased region" description="Low complexity" evidence="2">
    <location>
        <begin position="249"/>
        <end position="261"/>
    </location>
</feature>
<dbReference type="AlphaFoldDB" id="A0ABD3Q298"/>
<name>A0ABD3Q298_9STRA</name>
<gene>
    <name evidence="3" type="ORF">ACHAWO_000226</name>
</gene>
<evidence type="ECO:0000256" key="2">
    <source>
        <dbReference type="SAM" id="MobiDB-lite"/>
    </source>
</evidence>
<keyword evidence="1" id="KW-0175">Coiled coil</keyword>
<organism evidence="3 4">
    <name type="scientific">Cyclotella atomus</name>
    <dbReference type="NCBI Taxonomy" id="382360"/>
    <lineage>
        <taxon>Eukaryota</taxon>
        <taxon>Sar</taxon>
        <taxon>Stramenopiles</taxon>
        <taxon>Ochrophyta</taxon>
        <taxon>Bacillariophyta</taxon>
        <taxon>Coscinodiscophyceae</taxon>
        <taxon>Thalassiosirophycidae</taxon>
        <taxon>Stephanodiscales</taxon>
        <taxon>Stephanodiscaceae</taxon>
        <taxon>Cyclotella</taxon>
    </lineage>
</organism>
<feature type="compositionally biased region" description="Basic and acidic residues" evidence="2">
    <location>
        <begin position="533"/>
        <end position="542"/>
    </location>
</feature>
<protein>
    <submittedName>
        <fullName evidence="3">Uncharacterized protein</fullName>
    </submittedName>
</protein>
<dbReference type="EMBL" id="JALLPJ020000357">
    <property type="protein sequence ID" value="KAL3794443.1"/>
    <property type="molecule type" value="Genomic_DNA"/>
</dbReference>